<protein>
    <submittedName>
        <fullName evidence="4">3'-5' exonuclease</fullName>
    </submittedName>
</protein>
<dbReference type="NCBIfam" id="TIGR00573">
    <property type="entry name" value="dnaq"/>
    <property type="match status" value="1"/>
</dbReference>
<organism evidence="4 5">
    <name type="scientific">Draconibacterium halophilum</name>
    <dbReference type="NCBI Taxonomy" id="2706887"/>
    <lineage>
        <taxon>Bacteria</taxon>
        <taxon>Pseudomonadati</taxon>
        <taxon>Bacteroidota</taxon>
        <taxon>Bacteroidia</taxon>
        <taxon>Marinilabiliales</taxon>
        <taxon>Prolixibacteraceae</taxon>
        <taxon>Draconibacterium</taxon>
    </lineage>
</organism>
<dbReference type="GO" id="GO:0005829">
    <property type="term" value="C:cytosol"/>
    <property type="evidence" value="ECO:0007669"/>
    <property type="project" value="TreeGrafter"/>
</dbReference>
<evidence type="ECO:0000256" key="2">
    <source>
        <dbReference type="ARBA" id="ARBA00026073"/>
    </source>
</evidence>
<keyword evidence="5" id="KW-1185">Reference proteome</keyword>
<keyword evidence="4" id="KW-0378">Hydrolase</keyword>
<dbReference type="Gene3D" id="3.30.420.10">
    <property type="entry name" value="Ribonuclease H-like superfamily/Ribonuclease H"/>
    <property type="match status" value="1"/>
</dbReference>
<dbReference type="PANTHER" id="PTHR30231:SF41">
    <property type="entry name" value="DNA POLYMERASE III SUBUNIT EPSILON"/>
    <property type="match status" value="1"/>
</dbReference>
<sequence length="179" mass="20326">MFSIIDIETTGQSYKNGKITEIAIYQHNGQEVTDSYSTLINPEMDIPFFITELTGINNEMVRTAPKFYQVAKTIIEMTVGRTFVAHNASFDYKFIKEEYARLGYDYHRKTMCTVKLSRKLLPGHKSYSLGKLCAELGVEINGRHRAAGDALATAKLFDILVEQNDSPRNPKAVNNYKLF</sequence>
<evidence type="ECO:0000259" key="3">
    <source>
        <dbReference type="SMART" id="SM00479"/>
    </source>
</evidence>
<accession>A0A6C0REI1</accession>
<evidence type="ECO:0000313" key="5">
    <source>
        <dbReference type="Proteomes" id="UP000474630"/>
    </source>
</evidence>
<dbReference type="RefSeq" id="WP_163345383.1">
    <property type="nucleotide sequence ID" value="NZ_CP048409.1"/>
</dbReference>
<dbReference type="AlphaFoldDB" id="A0A6C0REI1"/>
<gene>
    <name evidence="4" type="ORF">G0Q07_06865</name>
</gene>
<keyword evidence="4" id="KW-0540">Nuclease</keyword>
<dbReference type="GO" id="GO:0003887">
    <property type="term" value="F:DNA-directed DNA polymerase activity"/>
    <property type="evidence" value="ECO:0007669"/>
    <property type="project" value="InterPro"/>
</dbReference>
<dbReference type="EMBL" id="CP048409">
    <property type="protein sequence ID" value="QIA07461.1"/>
    <property type="molecule type" value="Genomic_DNA"/>
</dbReference>
<proteinExistence type="predicted"/>
<name>A0A6C0REI1_9BACT</name>
<dbReference type="CDD" id="cd06127">
    <property type="entry name" value="DEDDh"/>
    <property type="match status" value="1"/>
</dbReference>
<dbReference type="InterPro" id="IPR036397">
    <property type="entry name" value="RNaseH_sf"/>
</dbReference>
<evidence type="ECO:0000313" key="4">
    <source>
        <dbReference type="EMBL" id="QIA07461.1"/>
    </source>
</evidence>
<evidence type="ECO:0000256" key="1">
    <source>
        <dbReference type="ARBA" id="ARBA00025483"/>
    </source>
</evidence>
<dbReference type="KEGG" id="drc:G0Q07_06865"/>
<dbReference type="InterPro" id="IPR012337">
    <property type="entry name" value="RNaseH-like_sf"/>
</dbReference>
<keyword evidence="4" id="KW-0269">Exonuclease</keyword>
<reference evidence="4 5" key="1">
    <citation type="submission" date="2020-02" db="EMBL/GenBank/DDBJ databases">
        <title>Genome sequencing for Draconibacterium sp. strain M1.</title>
        <authorList>
            <person name="Park S.-J."/>
        </authorList>
    </citation>
    <scope>NUCLEOTIDE SEQUENCE [LARGE SCALE GENOMIC DNA]</scope>
    <source>
        <strain evidence="4 5">M1</strain>
    </source>
</reference>
<dbReference type="GO" id="GO:0003677">
    <property type="term" value="F:DNA binding"/>
    <property type="evidence" value="ECO:0007669"/>
    <property type="project" value="InterPro"/>
</dbReference>
<dbReference type="FunFam" id="3.30.420.10:FF:000045">
    <property type="entry name" value="3'-5' exonuclease DinG"/>
    <property type="match status" value="1"/>
</dbReference>
<dbReference type="GO" id="GO:0008408">
    <property type="term" value="F:3'-5' exonuclease activity"/>
    <property type="evidence" value="ECO:0007669"/>
    <property type="project" value="TreeGrafter"/>
</dbReference>
<dbReference type="InterPro" id="IPR006054">
    <property type="entry name" value="DnaQ"/>
</dbReference>
<dbReference type="InterPro" id="IPR013520">
    <property type="entry name" value="Ribonucl_H"/>
</dbReference>
<dbReference type="PANTHER" id="PTHR30231">
    <property type="entry name" value="DNA POLYMERASE III SUBUNIT EPSILON"/>
    <property type="match status" value="1"/>
</dbReference>
<dbReference type="SUPFAM" id="SSF53098">
    <property type="entry name" value="Ribonuclease H-like"/>
    <property type="match status" value="1"/>
</dbReference>
<comment type="function">
    <text evidence="1">DNA polymerase III is a complex, multichain enzyme responsible for most of the replicative synthesis in bacteria. The epsilon subunit contain the editing function and is a proofreading 3'-5' exonuclease.</text>
</comment>
<feature type="domain" description="Exonuclease" evidence="3">
    <location>
        <begin position="1"/>
        <end position="166"/>
    </location>
</feature>
<dbReference type="Proteomes" id="UP000474630">
    <property type="component" value="Chromosome"/>
</dbReference>
<comment type="subunit">
    <text evidence="2">DNA polymerase III contains a core (composed of alpha, epsilon and theta chains) that associates with a tau subunit. This core dimerizes to form the POLIII' complex. PolIII' associates with the gamma complex (composed of gamma, delta, delta', psi and chi chains) and with the beta chain to form the complete DNA polymerase III complex.</text>
</comment>
<dbReference type="Pfam" id="PF00929">
    <property type="entry name" value="RNase_T"/>
    <property type="match status" value="1"/>
</dbReference>
<dbReference type="SMART" id="SM00479">
    <property type="entry name" value="EXOIII"/>
    <property type="match status" value="1"/>
</dbReference>
<dbReference type="GO" id="GO:0045004">
    <property type="term" value="P:DNA replication proofreading"/>
    <property type="evidence" value="ECO:0007669"/>
    <property type="project" value="TreeGrafter"/>
</dbReference>